<evidence type="ECO:0008006" key="5">
    <source>
        <dbReference type="Google" id="ProtNLM"/>
    </source>
</evidence>
<evidence type="ECO:0000256" key="2">
    <source>
        <dbReference type="SAM" id="SignalP"/>
    </source>
</evidence>
<sequence length="54" mass="5604">MKKLILALLLASSCACTTAVFADDSEDVKVLADGGDSENGSENDDGNESSETHE</sequence>
<evidence type="ECO:0000313" key="3">
    <source>
        <dbReference type="EMBL" id="AAP04893.1"/>
    </source>
</evidence>
<feature type="region of interest" description="Disordered" evidence="1">
    <location>
        <begin position="30"/>
        <end position="54"/>
    </location>
</feature>
<evidence type="ECO:0000256" key="1">
    <source>
        <dbReference type="SAM" id="MobiDB-lite"/>
    </source>
</evidence>
<feature type="signal peptide" evidence="2">
    <location>
        <begin position="1"/>
        <end position="22"/>
    </location>
</feature>
<dbReference type="KEGG" id="cca:CCA_00141"/>
<dbReference type="Proteomes" id="UP000002193">
    <property type="component" value="Chromosome"/>
</dbReference>
<proteinExistence type="predicted"/>
<organism evidence="3 4">
    <name type="scientific">Chlamydia caviae (strain ATCC VR-813 / DSM 19441 / 03DC25 / GPIC)</name>
    <name type="common">Chlamydophila caviae</name>
    <dbReference type="NCBI Taxonomy" id="227941"/>
    <lineage>
        <taxon>Bacteria</taxon>
        <taxon>Pseudomonadati</taxon>
        <taxon>Chlamydiota</taxon>
        <taxon>Chlamydiia</taxon>
        <taxon>Chlamydiales</taxon>
        <taxon>Chlamydiaceae</taxon>
        <taxon>Chlamydia/Chlamydophila group</taxon>
        <taxon>Chlamydia</taxon>
    </lineage>
</organism>
<keyword evidence="2" id="KW-0732">Signal</keyword>
<dbReference type="HOGENOM" id="CLU_3059879_0_0_0"/>
<protein>
    <recommendedName>
        <fullName evidence="5">Lipoprotein</fullName>
    </recommendedName>
</protein>
<name>Q824K4_CHLCV</name>
<accession>Q824K4</accession>
<feature type="chain" id="PRO_5004298574" description="Lipoprotein" evidence="2">
    <location>
        <begin position="23"/>
        <end position="54"/>
    </location>
</feature>
<dbReference type="RefSeq" id="WP_011006114.1">
    <property type="nucleotide sequence ID" value="NC_003361.3"/>
</dbReference>
<gene>
    <name evidence="3" type="ordered locus">CCA_00141</name>
</gene>
<dbReference type="PROSITE" id="PS51257">
    <property type="entry name" value="PROKAR_LIPOPROTEIN"/>
    <property type="match status" value="1"/>
</dbReference>
<dbReference type="AlphaFoldDB" id="Q824K4"/>
<reference evidence="3 4" key="1">
    <citation type="journal article" date="2003" name="Nucleic Acids Res.">
        <title>Genome sequence of Chlamydophila caviae (Chlamydia psittaci GPIC): examining the role of niche-specific genes in the evolution of the Chlamydiaceae.</title>
        <authorList>
            <person name="Read T.D."/>
            <person name="Myers G.S.A."/>
            <person name="Brunham R.C."/>
            <person name="Nelson W.C."/>
            <person name="Paulsen I.T."/>
            <person name="Heidelberg J.F."/>
            <person name="Holtzapple E.K."/>
            <person name="Khouri H.M."/>
            <person name="Federova N.B."/>
            <person name="Carty H.A."/>
            <person name="Umayam L.A."/>
            <person name="Haft D.H."/>
            <person name="Peterson J.D."/>
            <person name="Beanan M.J."/>
            <person name="White O."/>
            <person name="Salzberg S.L."/>
            <person name="Hsia R.-C."/>
            <person name="McClarty G."/>
            <person name="Rank R.G."/>
            <person name="Bavoil P.M."/>
            <person name="Fraser C.M."/>
        </authorList>
    </citation>
    <scope>NUCLEOTIDE SEQUENCE [LARGE SCALE GENOMIC DNA]</scope>
    <source>
        <strain evidence="4">ATCC VR-813 / DSM 19441 / 03DC25 / GPIC</strain>
    </source>
</reference>
<feature type="compositionally biased region" description="Acidic residues" evidence="1">
    <location>
        <begin position="35"/>
        <end position="48"/>
    </location>
</feature>
<dbReference type="EMBL" id="AE015925">
    <property type="protein sequence ID" value="AAP04893.1"/>
    <property type="molecule type" value="Genomic_DNA"/>
</dbReference>
<keyword evidence="4" id="KW-1185">Reference proteome</keyword>
<evidence type="ECO:0000313" key="4">
    <source>
        <dbReference type="Proteomes" id="UP000002193"/>
    </source>
</evidence>